<accession>A0A1I5KC87</accession>
<evidence type="ECO:0000313" key="3">
    <source>
        <dbReference type="EMBL" id="SFO82674.1"/>
    </source>
</evidence>
<dbReference type="AlphaFoldDB" id="A0A1I5KC87"/>
<dbReference type="OrthoDB" id="8993954at2"/>
<evidence type="ECO:0000259" key="2">
    <source>
        <dbReference type="Pfam" id="PF11575"/>
    </source>
</evidence>
<reference evidence="3 4" key="1">
    <citation type="submission" date="2016-10" db="EMBL/GenBank/DDBJ databases">
        <authorList>
            <person name="de Groot N.N."/>
        </authorList>
    </citation>
    <scope>NUCLEOTIDE SEQUENCE [LARGE SCALE GENOMIC DNA]</scope>
    <source>
        <strain evidence="3 4">CCUG 59231</strain>
    </source>
</reference>
<protein>
    <submittedName>
        <fullName evidence="3">Ferric iron reductase protein FhuF</fullName>
    </submittedName>
</protein>
<feature type="domain" description="Ferric siderophore reductase C-terminal" evidence="2">
    <location>
        <begin position="218"/>
        <end position="238"/>
    </location>
</feature>
<feature type="domain" description="Aerobactin siderophore biosynthesis IucA/IucC-like C-terminal" evidence="1">
    <location>
        <begin position="62"/>
        <end position="204"/>
    </location>
</feature>
<proteinExistence type="predicted"/>
<sequence length="257" mass="29190">MIAALAPLFFGEFVSYRDVLTTFDDPRPSLPVRRLLQTAQLDEVLQCFDPLHTGQDRRALASQWSKHYLVRLIPPVVAAALVLGRRLPLALDAIEVVLDEQGLPLAFKLPGDGEQFAAPPSDAFQRFAELTEHLQMFIQILATETRLSPKVLWSNAGNYLEWFVGEMGKVLPQSLLVHGHELMERERRADGVRNPLFRPIQYVQVSQALRPDGLWRQRRVCCIRYRLDSLEHCDNCPLLDQPLPYTGDLWPPLSTGS</sequence>
<dbReference type="GO" id="GO:0051537">
    <property type="term" value="F:2 iron, 2 sulfur cluster binding"/>
    <property type="evidence" value="ECO:0007669"/>
    <property type="project" value="InterPro"/>
</dbReference>
<name>A0A1I5KC87_9GAMM</name>
<dbReference type="Pfam" id="PF11575">
    <property type="entry name" value="FhuF_C"/>
    <property type="match status" value="1"/>
</dbReference>
<dbReference type="EMBL" id="FOWP01000002">
    <property type="protein sequence ID" value="SFO82674.1"/>
    <property type="molecule type" value="Genomic_DNA"/>
</dbReference>
<dbReference type="STRING" id="658457.SAMN05216601_102375"/>
<evidence type="ECO:0000259" key="1">
    <source>
        <dbReference type="Pfam" id="PF06276"/>
    </source>
</evidence>
<dbReference type="Proteomes" id="UP000182400">
    <property type="component" value="Unassembled WGS sequence"/>
</dbReference>
<dbReference type="NCBIfam" id="TIGR03951">
    <property type="entry name" value="Fe_III_red_FhuF"/>
    <property type="match status" value="1"/>
</dbReference>
<dbReference type="InterPro" id="IPR024726">
    <property type="entry name" value="FhuF_C"/>
</dbReference>
<dbReference type="GO" id="GO:0003824">
    <property type="term" value="F:catalytic activity"/>
    <property type="evidence" value="ECO:0007669"/>
    <property type="project" value="UniProtKB-ARBA"/>
</dbReference>
<dbReference type="Pfam" id="PF06276">
    <property type="entry name" value="FhuF"/>
    <property type="match status" value="1"/>
</dbReference>
<dbReference type="InterPro" id="IPR022770">
    <property type="entry name" value="IucA/IucC-like_C"/>
</dbReference>
<dbReference type="InterPro" id="IPR008090">
    <property type="entry name" value="Fe_iron_reduct"/>
</dbReference>
<organism evidence="3 4">
    <name type="scientific">Ectopseudomonas composti</name>
    <dbReference type="NCBI Taxonomy" id="658457"/>
    <lineage>
        <taxon>Bacteria</taxon>
        <taxon>Pseudomonadati</taxon>
        <taxon>Pseudomonadota</taxon>
        <taxon>Gammaproteobacteria</taxon>
        <taxon>Pseudomonadales</taxon>
        <taxon>Pseudomonadaceae</taxon>
        <taxon>Ectopseudomonas</taxon>
    </lineage>
</organism>
<gene>
    <name evidence="3" type="ORF">SAMN05216601_102375</name>
</gene>
<evidence type="ECO:0000313" key="4">
    <source>
        <dbReference type="Proteomes" id="UP000182400"/>
    </source>
</evidence>